<evidence type="ECO:0000313" key="1">
    <source>
        <dbReference type="EMBL" id="DBA32832.1"/>
    </source>
</evidence>
<comment type="caution">
    <text evidence="1">The sequence shown here is derived from an EMBL/GenBank/DDBJ whole genome shotgun (WGS) entry which is preliminary data.</text>
</comment>
<sequence length="86" mass="10417">MHHYQFLQNLSHLKLKHWFRNRKNLHMALLQFLETGLQEFLAPQFWKWGPNTKAAHLLHHVEKGMPQLLPMALHYKHWGPLRHQAL</sequence>
<reference evidence="1" key="1">
    <citation type="thesis" date="2020" institute="ProQuest LLC" country="789 East Eisenhower Parkway, Ann Arbor, MI, USA">
        <title>Comparative Genomics and Chromosome Evolution.</title>
        <authorList>
            <person name="Mudd A.B."/>
        </authorList>
    </citation>
    <scope>NUCLEOTIDE SEQUENCE</scope>
    <source>
        <strain evidence="1">1538</strain>
        <tissue evidence="1">Blood</tissue>
    </source>
</reference>
<protein>
    <submittedName>
        <fullName evidence="1">Uncharacterized protein</fullName>
    </submittedName>
</protein>
<keyword evidence="2" id="KW-1185">Reference proteome</keyword>
<proteinExistence type="predicted"/>
<gene>
    <name evidence="1" type="ORF">GDO54_000593</name>
</gene>
<accession>A0AAV3B0G2</accession>
<dbReference type="EMBL" id="DYDO01000001">
    <property type="protein sequence ID" value="DBA32832.1"/>
    <property type="molecule type" value="Genomic_DNA"/>
</dbReference>
<dbReference type="Proteomes" id="UP001181693">
    <property type="component" value="Unassembled WGS sequence"/>
</dbReference>
<organism evidence="1 2">
    <name type="scientific">Pyxicephalus adspersus</name>
    <name type="common">African bullfrog</name>
    <dbReference type="NCBI Taxonomy" id="30357"/>
    <lineage>
        <taxon>Eukaryota</taxon>
        <taxon>Metazoa</taxon>
        <taxon>Chordata</taxon>
        <taxon>Craniata</taxon>
        <taxon>Vertebrata</taxon>
        <taxon>Euteleostomi</taxon>
        <taxon>Amphibia</taxon>
        <taxon>Batrachia</taxon>
        <taxon>Anura</taxon>
        <taxon>Neobatrachia</taxon>
        <taxon>Ranoidea</taxon>
        <taxon>Pyxicephalidae</taxon>
        <taxon>Pyxicephalinae</taxon>
        <taxon>Pyxicephalus</taxon>
    </lineage>
</organism>
<name>A0AAV3B0G2_PYXAD</name>
<evidence type="ECO:0000313" key="2">
    <source>
        <dbReference type="Proteomes" id="UP001181693"/>
    </source>
</evidence>
<dbReference type="AlphaFoldDB" id="A0AAV3B0G2"/>